<dbReference type="RefSeq" id="WP_133797856.1">
    <property type="nucleotide sequence ID" value="NZ_SNWQ01000001.1"/>
</dbReference>
<keyword evidence="3" id="KW-1185">Reference proteome</keyword>
<reference evidence="2 3" key="1">
    <citation type="submission" date="2019-03" db="EMBL/GenBank/DDBJ databases">
        <title>Genomic Encyclopedia of Type Strains, Phase III (KMG-III): the genomes of soil and plant-associated and newly described type strains.</title>
        <authorList>
            <person name="Whitman W."/>
        </authorList>
    </citation>
    <scope>NUCLEOTIDE SEQUENCE [LARGE SCALE GENOMIC DNA]</scope>
    <source>
        <strain evidence="2 3">VKM Ac-2527</strain>
    </source>
</reference>
<name>A0A4V3CB20_9ACTN</name>
<feature type="transmembrane region" description="Helical" evidence="1">
    <location>
        <begin position="83"/>
        <end position="102"/>
    </location>
</feature>
<evidence type="ECO:0000256" key="1">
    <source>
        <dbReference type="SAM" id="Phobius"/>
    </source>
</evidence>
<dbReference type="OrthoDB" id="5194105at2"/>
<feature type="transmembrane region" description="Helical" evidence="1">
    <location>
        <begin position="50"/>
        <end position="71"/>
    </location>
</feature>
<comment type="caution">
    <text evidence="2">The sequence shown here is derived from an EMBL/GenBank/DDBJ whole genome shotgun (WGS) entry which is preliminary data.</text>
</comment>
<evidence type="ECO:0000313" key="2">
    <source>
        <dbReference type="EMBL" id="TDO54240.1"/>
    </source>
</evidence>
<dbReference type="Proteomes" id="UP000295388">
    <property type="component" value="Unassembled WGS sequence"/>
</dbReference>
<proteinExistence type="predicted"/>
<keyword evidence="1" id="KW-0472">Membrane</keyword>
<organism evidence="2 3">
    <name type="scientific">Kribbella caucasensis</name>
    <dbReference type="NCBI Taxonomy" id="2512215"/>
    <lineage>
        <taxon>Bacteria</taxon>
        <taxon>Bacillati</taxon>
        <taxon>Actinomycetota</taxon>
        <taxon>Actinomycetes</taxon>
        <taxon>Propionibacteriales</taxon>
        <taxon>Kribbellaceae</taxon>
        <taxon>Kribbella</taxon>
    </lineage>
</organism>
<sequence length="143" mass="14689">MKNAYRALAGLISLGVLVQAMTIALGWFTALKDMDDGLVIDKNTDFNTGQMLHSIVGLMVIPLLAILLLIVSFFAGVAGGVKWAAFVFGLVVLQVALAFAGWALPAIGALHGANALALIAVAGMASRRAAASPESAPATEAKL</sequence>
<protein>
    <submittedName>
        <fullName evidence="2">Uncharacterized protein</fullName>
    </submittedName>
</protein>
<accession>A0A4V3CB20</accession>
<dbReference type="EMBL" id="SNWQ01000001">
    <property type="protein sequence ID" value="TDO54240.1"/>
    <property type="molecule type" value="Genomic_DNA"/>
</dbReference>
<evidence type="ECO:0000313" key="3">
    <source>
        <dbReference type="Proteomes" id="UP000295388"/>
    </source>
</evidence>
<dbReference type="AlphaFoldDB" id="A0A4V3CB20"/>
<gene>
    <name evidence="2" type="ORF">EV643_10121</name>
</gene>
<keyword evidence="1" id="KW-1133">Transmembrane helix</keyword>
<keyword evidence="1" id="KW-0812">Transmembrane</keyword>